<evidence type="ECO:0000313" key="4">
    <source>
        <dbReference type="Proteomes" id="UP000663720"/>
    </source>
</evidence>
<keyword evidence="1" id="KW-0732">Signal</keyword>
<dbReference type="CDD" id="cd02947">
    <property type="entry name" value="TRX_family"/>
    <property type="match status" value="1"/>
</dbReference>
<dbReference type="Pfam" id="PF00085">
    <property type="entry name" value="Thioredoxin"/>
    <property type="match status" value="1"/>
</dbReference>
<organism evidence="3 4">
    <name type="scientific">Desulfonema limicola</name>
    <dbReference type="NCBI Taxonomy" id="45656"/>
    <lineage>
        <taxon>Bacteria</taxon>
        <taxon>Pseudomonadati</taxon>
        <taxon>Thermodesulfobacteriota</taxon>
        <taxon>Desulfobacteria</taxon>
        <taxon>Desulfobacterales</taxon>
        <taxon>Desulfococcaceae</taxon>
        <taxon>Desulfonema</taxon>
    </lineage>
</organism>
<feature type="domain" description="Thioredoxin" evidence="2">
    <location>
        <begin position="7"/>
        <end position="123"/>
    </location>
</feature>
<accession>A0A975B6I1</accession>
<sequence length="124" mass="14031">MKQKIAVLIVSALICITSMVWADSSQPVEVPVKDMVTMVDLGAKKCIPCKMMAPILEKMEKEYKGRAAIVFLDVWQDPAPAKRFNIRAIPTQIFFDKDGNEYYRHTGFMDEKSIAAMLKKMGVE</sequence>
<evidence type="ECO:0000259" key="2">
    <source>
        <dbReference type="PROSITE" id="PS51352"/>
    </source>
</evidence>
<dbReference type="PROSITE" id="PS51352">
    <property type="entry name" value="THIOREDOXIN_2"/>
    <property type="match status" value="1"/>
</dbReference>
<dbReference type="InterPro" id="IPR036249">
    <property type="entry name" value="Thioredoxin-like_sf"/>
</dbReference>
<evidence type="ECO:0000256" key="1">
    <source>
        <dbReference type="SAM" id="SignalP"/>
    </source>
</evidence>
<dbReference type="RefSeq" id="WP_207691398.1">
    <property type="nucleotide sequence ID" value="NZ_CP061799.1"/>
</dbReference>
<dbReference type="KEGG" id="dli:dnl_19500"/>
<dbReference type="GO" id="GO:0015035">
    <property type="term" value="F:protein-disulfide reductase activity"/>
    <property type="evidence" value="ECO:0007669"/>
    <property type="project" value="TreeGrafter"/>
</dbReference>
<reference evidence="3" key="1">
    <citation type="journal article" date="2021" name="Microb. Physiol.">
        <title>Proteogenomic Insights into the Physiology of Marine, Sulfate-Reducing, Filamentous Desulfonema limicola and Desulfonema magnum.</title>
        <authorList>
            <person name="Schnaars V."/>
            <person name="Wohlbrand L."/>
            <person name="Scheve S."/>
            <person name="Hinrichs C."/>
            <person name="Reinhardt R."/>
            <person name="Rabus R."/>
        </authorList>
    </citation>
    <scope>NUCLEOTIDE SEQUENCE</scope>
    <source>
        <strain evidence="3">5ac10</strain>
    </source>
</reference>
<feature type="chain" id="PRO_5037285147" evidence="1">
    <location>
        <begin position="23"/>
        <end position="124"/>
    </location>
</feature>
<dbReference type="GO" id="GO:0045454">
    <property type="term" value="P:cell redox homeostasis"/>
    <property type="evidence" value="ECO:0007669"/>
    <property type="project" value="TreeGrafter"/>
</dbReference>
<proteinExistence type="predicted"/>
<evidence type="ECO:0000313" key="3">
    <source>
        <dbReference type="EMBL" id="QTA79674.1"/>
    </source>
</evidence>
<gene>
    <name evidence="3" type="primary">trxA3</name>
    <name evidence="3" type="ORF">dnl_19500</name>
</gene>
<dbReference type="Proteomes" id="UP000663720">
    <property type="component" value="Chromosome"/>
</dbReference>
<dbReference type="AlphaFoldDB" id="A0A975B6I1"/>
<protein>
    <submittedName>
        <fullName evidence="3">Thioredoxin</fullName>
    </submittedName>
</protein>
<dbReference type="GO" id="GO:0005829">
    <property type="term" value="C:cytosol"/>
    <property type="evidence" value="ECO:0007669"/>
    <property type="project" value="TreeGrafter"/>
</dbReference>
<name>A0A975B6I1_9BACT</name>
<feature type="signal peptide" evidence="1">
    <location>
        <begin position="1"/>
        <end position="22"/>
    </location>
</feature>
<keyword evidence="4" id="KW-1185">Reference proteome</keyword>
<dbReference type="Gene3D" id="3.40.30.10">
    <property type="entry name" value="Glutaredoxin"/>
    <property type="match status" value="1"/>
</dbReference>
<dbReference type="SUPFAM" id="SSF52833">
    <property type="entry name" value="Thioredoxin-like"/>
    <property type="match status" value="1"/>
</dbReference>
<dbReference type="InterPro" id="IPR013766">
    <property type="entry name" value="Thioredoxin_domain"/>
</dbReference>
<dbReference type="PANTHER" id="PTHR45663:SF11">
    <property type="entry name" value="GEO12009P1"/>
    <property type="match status" value="1"/>
</dbReference>
<dbReference type="PANTHER" id="PTHR45663">
    <property type="entry name" value="GEO12009P1"/>
    <property type="match status" value="1"/>
</dbReference>
<dbReference type="EMBL" id="CP061799">
    <property type="protein sequence ID" value="QTA79674.1"/>
    <property type="molecule type" value="Genomic_DNA"/>
</dbReference>